<dbReference type="FunFam" id="1.50.10.10:FF:000004">
    <property type="entry name" value="Phosphorylase b kinase regulatory subunit"/>
    <property type="match status" value="1"/>
</dbReference>
<evidence type="ECO:0000256" key="8">
    <source>
        <dbReference type="ARBA" id="ARBA00022860"/>
    </source>
</evidence>
<evidence type="ECO:0000259" key="16">
    <source>
        <dbReference type="Pfam" id="PF00723"/>
    </source>
</evidence>
<evidence type="ECO:0000256" key="1">
    <source>
        <dbReference type="ARBA" id="ARBA00002837"/>
    </source>
</evidence>
<evidence type="ECO:0000256" key="2">
    <source>
        <dbReference type="ARBA" id="ARBA00004342"/>
    </source>
</evidence>
<comment type="pathway">
    <text evidence="3 14">Glycan biosynthesis; glycogen metabolism.</text>
</comment>
<dbReference type="AlphaFoldDB" id="A0A3B4GR44"/>
<sequence length="1107" mass="123714">MRSRSNSGVRLDGYARLVQETILCHQNPVTGLLPASAQKKDAWVRDNVYSVLAVWGLGMAYRKNADRDEDKAKAYELEQSVVKLMQGLLQCMMRQVAKVEKFKHTQSTKDCLHAKYDTPTCATVVRDDQWGHLQVDATSIYLLMLAQMTASGLRIISNLDEVAFIQNLVFYIEAAYKVADYGMWERGDKTNQGIPELNASSVGMAKAALEAIDELDLFGAHGGPKSVIHVLPDEVEHCQSILCSMLPRASTSKEIDAGLLSITSFPAFAVEDADLVAVTKSEIISKLQGRYGCCRFIRDGYRCPKEDPSRLHYDPAELKLFENIECEWPVFWTYLILDGIFAGDQVQVQEYREALEGVLIRGKNGIKLVPELYSVPPDKVEEEYSNPHSVDRVAMGQLPHMWGQSLYILGCLLAEGFLAPGEIDPLNRRFSTSFKPDVVVQVCVLAESEEIQELLRDLGIEVQTMAEVLPIRVMPARILSHVYVRLGNSKKLSLSGRPYRHIGVLGTSKFYEIRNRSYIFTPQFLDQHHFYLALDNQMIVEMLRTELAYLSCCWRMTGRPTLTFPITRSMLDEDGETIDSCILSTLRKLQDGYFAGARFVSLYKSSMYLPVTPVKSKHRKSLNLLDVPHPQHGPQSHSAADLHLPRDSQGNTDFAALVRQLKECPTLQDQADILYILYVMKGADWLVELSGPGQGGVSVRSLLEELYVEAGACKEWGLIRYISGILRKRVEVLAEACTDLISHHKQLTVGLPPQPRERVITVPLPPDELNNLIYEASGQDISVAVVTQEIMVYLAMYVRSQPALFGDMLRLRIGLIMQVMATELARSLHCSGEEASESLMSLSPFGMKNLLHHILSGKEFGVERSMRPIQSAATSPAISIHELGHTGATKTERTGIHKLKSEIKQRCSSPSTPSGMLSPVSTCPGDAQLHWEERQGQWLRRRRLDGAINRVPMGFYQKVWKILQKCHGLSIDGYVLPSSTTREMTAGEIKFAVQVESVLNHVPQPEYRQLLVETVMVVGLIADVDVDNIGGIIHVDRVLHLANDLFLSDQKSHGASEYFLEKDPATGICNFFYDSAPSGSYGTMTYLSKAAVTYVQDFLPSSSCLMQ</sequence>
<evidence type="ECO:0000256" key="11">
    <source>
        <dbReference type="ARBA" id="ARBA00023288"/>
    </source>
</evidence>
<keyword evidence="5 14" id="KW-1003">Cell membrane</keyword>
<evidence type="ECO:0000256" key="14">
    <source>
        <dbReference type="RuleBase" id="RU364123"/>
    </source>
</evidence>
<organism evidence="18">
    <name type="scientific">Pundamilia nyererei</name>
    <dbReference type="NCBI Taxonomy" id="303518"/>
    <lineage>
        <taxon>Eukaryota</taxon>
        <taxon>Metazoa</taxon>
        <taxon>Chordata</taxon>
        <taxon>Craniata</taxon>
        <taxon>Vertebrata</taxon>
        <taxon>Euteleostomi</taxon>
        <taxon>Actinopterygii</taxon>
        <taxon>Neopterygii</taxon>
        <taxon>Teleostei</taxon>
        <taxon>Neoteleostei</taxon>
        <taxon>Acanthomorphata</taxon>
        <taxon>Ovalentaria</taxon>
        <taxon>Cichlomorphae</taxon>
        <taxon>Cichliformes</taxon>
        <taxon>Cichlidae</taxon>
        <taxon>African cichlids</taxon>
        <taxon>Pseudocrenilabrinae</taxon>
        <taxon>Haplochromini</taxon>
        <taxon>Pundamilia</taxon>
    </lineage>
</organism>
<dbReference type="Ensembl" id="ENSPNYT00000025232.1">
    <property type="protein sequence ID" value="ENSPNYP00000024629.1"/>
    <property type="gene ID" value="ENSPNYG00000018513.1"/>
</dbReference>
<dbReference type="InterPro" id="IPR008734">
    <property type="entry name" value="PHK_A/B_su"/>
</dbReference>
<feature type="compositionally biased region" description="Polar residues" evidence="15">
    <location>
        <begin position="906"/>
        <end position="921"/>
    </location>
</feature>
<dbReference type="SUPFAM" id="SSF48208">
    <property type="entry name" value="Six-hairpin glycosidases"/>
    <property type="match status" value="1"/>
</dbReference>
<evidence type="ECO:0000256" key="9">
    <source>
        <dbReference type="ARBA" id="ARBA00023136"/>
    </source>
</evidence>
<keyword evidence="12 13" id="KW-0636">Prenylation</keyword>
<protein>
    <recommendedName>
        <fullName evidence="14">Phosphorylase b kinase regulatory subunit</fullName>
    </recommendedName>
</protein>
<dbReference type="Pfam" id="PF19292">
    <property type="entry name" value="KPBB_C"/>
    <property type="match status" value="1"/>
</dbReference>
<evidence type="ECO:0000256" key="13">
    <source>
        <dbReference type="PIRSR" id="PIRSR608734-50"/>
    </source>
</evidence>
<dbReference type="PANTHER" id="PTHR10749">
    <property type="entry name" value="PHOSPHORYLASE B KINASE REGULATORY SUBUNIT"/>
    <property type="match status" value="1"/>
</dbReference>
<dbReference type="PANTHER" id="PTHR10749:SF5">
    <property type="entry name" value="PHOSPHORYLASE B KINASE REGULATORY SUBUNIT ALPHA, LIVER ISOFORM"/>
    <property type="match status" value="1"/>
</dbReference>
<keyword evidence="6" id="KW-0597">Phosphoprotein</keyword>
<comment type="PTM">
    <text evidence="13">Although the final Cys may be farnesylated, the terminal tripeptide is probably not removed, and the C-terminus is not methylated.</text>
</comment>
<name>A0A3B4GR44_9CICH</name>
<accession>A0A3B4GR44</accession>
<keyword evidence="9 14" id="KW-0472">Membrane</keyword>
<evidence type="ECO:0000256" key="5">
    <source>
        <dbReference type="ARBA" id="ARBA00022475"/>
    </source>
</evidence>
<keyword evidence="11 13" id="KW-0449">Lipoprotein</keyword>
<evidence type="ECO:0000256" key="15">
    <source>
        <dbReference type="SAM" id="MobiDB-lite"/>
    </source>
</evidence>
<dbReference type="GO" id="GO:0005977">
    <property type="term" value="P:glycogen metabolic process"/>
    <property type="evidence" value="ECO:0007669"/>
    <property type="project" value="UniProtKB-UniPathway"/>
</dbReference>
<dbReference type="GO" id="GO:0005964">
    <property type="term" value="C:phosphorylase kinase complex"/>
    <property type="evidence" value="ECO:0007669"/>
    <property type="project" value="TreeGrafter"/>
</dbReference>
<reference evidence="18" key="1">
    <citation type="submission" date="2023-09" db="UniProtKB">
        <authorList>
            <consortium name="Ensembl"/>
        </authorList>
    </citation>
    <scope>IDENTIFICATION</scope>
</reference>
<dbReference type="Gene3D" id="1.50.10.10">
    <property type="match status" value="1"/>
</dbReference>
<comment type="similarity">
    <text evidence="4 14">Belongs to the phosphorylase b kinase regulatory chain family.</text>
</comment>
<dbReference type="InterPro" id="IPR011613">
    <property type="entry name" value="GH15-like"/>
</dbReference>
<evidence type="ECO:0000256" key="6">
    <source>
        <dbReference type="ARBA" id="ARBA00022553"/>
    </source>
</evidence>
<dbReference type="GO" id="GO:0005516">
    <property type="term" value="F:calmodulin binding"/>
    <property type="evidence" value="ECO:0007669"/>
    <property type="project" value="UniProtKB-KW"/>
</dbReference>
<evidence type="ECO:0000256" key="10">
    <source>
        <dbReference type="ARBA" id="ARBA00023277"/>
    </source>
</evidence>
<dbReference type="GeneTree" id="ENSGT00950000183118"/>
<dbReference type="Pfam" id="PF00723">
    <property type="entry name" value="Glyco_hydro_15"/>
    <property type="match status" value="1"/>
</dbReference>
<feature type="domain" description="Phosphorylase b kinase regulatory subunit alpha/beta C-terminal" evidence="17">
    <location>
        <begin position="933"/>
        <end position="1079"/>
    </location>
</feature>
<evidence type="ECO:0000256" key="12">
    <source>
        <dbReference type="ARBA" id="ARBA00023289"/>
    </source>
</evidence>
<dbReference type="UniPathway" id="UPA00163"/>
<dbReference type="InterPro" id="IPR045583">
    <property type="entry name" value="KPBA/B_C"/>
</dbReference>
<comment type="subcellular location">
    <subcellularLocation>
        <location evidence="2 14">Cell membrane</location>
        <topology evidence="2 14">Lipid-anchor</topology>
        <orientation evidence="2 14">Cytoplasmic side</orientation>
    </subcellularLocation>
</comment>
<evidence type="ECO:0000256" key="4">
    <source>
        <dbReference type="ARBA" id="ARBA00007128"/>
    </source>
</evidence>
<keyword evidence="10 14" id="KW-0119">Carbohydrate metabolism</keyword>
<dbReference type="InterPro" id="IPR012341">
    <property type="entry name" value="6hp_glycosidase-like_sf"/>
</dbReference>
<evidence type="ECO:0000256" key="3">
    <source>
        <dbReference type="ARBA" id="ARBA00005131"/>
    </source>
</evidence>
<keyword evidence="8 14" id="KW-0112">Calmodulin-binding</keyword>
<evidence type="ECO:0000259" key="17">
    <source>
        <dbReference type="Pfam" id="PF19292"/>
    </source>
</evidence>
<dbReference type="InterPro" id="IPR008928">
    <property type="entry name" value="6-hairpin_glycosidase_sf"/>
</dbReference>
<proteinExistence type="inferred from homology"/>
<feature type="lipid moiety-binding region" description="S-farnesyl cysteine" evidence="13">
    <location>
        <position position="1104"/>
    </location>
</feature>
<feature type="domain" description="GH15-like" evidence="16">
    <location>
        <begin position="8"/>
        <end position="814"/>
    </location>
</feature>
<evidence type="ECO:0000256" key="7">
    <source>
        <dbReference type="ARBA" id="ARBA00022600"/>
    </source>
</evidence>
<feature type="region of interest" description="Disordered" evidence="15">
    <location>
        <begin position="903"/>
        <end position="923"/>
    </location>
</feature>
<comment type="function">
    <text evidence="1">Phosphorylase b kinase catalyzes the phosphorylation of serine in certain substrates, including troponin I. The alpha chain may bind calmodulin.</text>
</comment>
<evidence type="ECO:0000313" key="18">
    <source>
        <dbReference type="Ensembl" id="ENSPNYP00000024629.1"/>
    </source>
</evidence>
<keyword evidence="7 14" id="KW-0321">Glycogen metabolism</keyword>
<dbReference type="GO" id="GO:0005886">
    <property type="term" value="C:plasma membrane"/>
    <property type="evidence" value="ECO:0007669"/>
    <property type="project" value="UniProtKB-SubCell"/>
</dbReference>
<gene>
    <name evidence="18" type="primary">PHKA2</name>
</gene>